<evidence type="ECO:0000313" key="2">
    <source>
        <dbReference type="Proteomes" id="UP000316714"/>
    </source>
</evidence>
<dbReference type="EMBL" id="SIHJ01000001">
    <property type="protein sequence ID" value="TWT36856.1"/>
    <property type="molecule type" value="Genomic_DNA"/>
</dbReference>
<sequence length="228" mass="25501">MDDFDAFIELVNDVCRRPRMLTLNGTFGEVAALFTGIEIASQASSDGDIEKRAINDFITARLLVPSKLWWPGAVRMVAADDEEAIEKVRELLTEFANLRKSKSRKEVVEEAQLAASKYVEPEPAKVWRRFLAARYTANQAEIEPLIVPHPKANVFWERDATPADIAAQLNLMSDAYIVSVSSGSVESGHVTLITELGKFDAYLVDNAWRINAEPLIENDRKNREPGPQ</sequence>
<dbReference type="RefSeq" id="WP_146564117.1">
    <property type="nucleotide sequence ID" value="NZ_SIHJ01000001.1"/>
</dbReference>
<accession>A0A5C5VE10</accession>
<protein>
    <submittedName>
        <fullName evidence="1">Uncharacterized protein</fullName>
    </submittedName>
</protein>
<name>A0A5C5VE10_9BACT</name>
<comment type="caution">
    <text evidence="1">The sequence shown here is derived from an EMBL/GenBank/DDBJ whole genome shotgun (WGS) entry which is preliminary data.</text>
</comment>
<dbReference type="Proteomes" id="UP000316714">
    <property type="component" value="Unassembled WGS sequence"/>
</dbReference>
<evidence type="ECO:0000313" key="1">
    <source>
        <dbReference type="EMBL" id="TWT36856.1"/>
    </source>
</evidence>
<proteinExistence type="predicted"/>
<dbReference type="AlphaFoldDB" id="A0A5C5VE10"/>
<reference evidence="1 2" key="1">
    <citation type="submission" date="2019-02" db="EMBL/GenBank/DDBJ databases">
        <title>Deep-cultivation of Planctomycetes and their phenomic and genomic characterization uncovers novel biology.</title>
        <authorList>
            <person name="Wiegand S."/>
            <person name="Jogler M."/>
            <person name="Boedeker C."/>
            <person name="Pinto D."/>
            <person name="Vollmers J."/>
            <person name="Rivas-Marin E."/>
            <person name="Kohn T."/>
            <person name="Peeters S.H."/>
            <person name="Heuer A."/>
            <person name="Rast P."/>
            <person name="Oberbeckmann S."/>
            <person name="Bunk B."/>
            <person name="Jeske O."/>
            <person name="Meyerdierks A."/>
            <person name="Storesund J.E."/>
            <person name="Kallscheuer N."/>
            <person name="Luecker S."/>
            <person name="Lage O.M."/>
            <person name="Pohl T."/>
            <person name="Merkel B.J."/>
            <person name="Hornburger P."/>
            <person name="Mueller R.-W."/>
            <person name="Bruemmer F."/>
            <person name="Labrenz M."/>
            <person name="Spormann A.M."/>
            <person name="Op Den Camp H."/>
            <person name="Overmann J."/>
            <person name="Amann R."/>
            <person name="Jetten M.S.M."/>
            <person name="Mascher T."/>
            <person name="Medema M.H."/>
            <person name="Devos D.P."/>
            <person name="Kaster A.-K."/>
            <person name="Ovreas L."/>
            <person name="Rohde M."/>
            <person name="Galperin M.Y."/>
            <person name="Jogler C."/>
        </authorList>
    </citation>
    <scope>NUCLEOTIDE SEQUENCE [LARGE SCALE GENOMIC DNA]</scope>
    <source>
        <strain evidence="1 2">KOR34</strain>
    </source>
</reference>
<dbReference type="OrthoDB" id="1423319at2"/>
<gene>
    <name evidence="1" type="ORF">KOR34_18010</name>
</gene>
<keyword evidence="2" id="KW-1185">Reference proteome</keyword>
<organism evidence="1 2">
    <name type="scientific">Posidoniimonas corsicana</name>
    <dbReference type="NCBI Taxonomy" id="1938618"/>
    <lineage>
        <taxon>Bacteria</taxon>
        <taxon>Pseudomonadati</taxon>
        <taxon>Planctomycetota</taxon>
        <taxon>Planctomycetia</taxon>
        <taxon>Pirellulales</taxon>
        <taxon>Lacipirellulaceae</taxon>
        <taxon>Posidoniimonas</taxon>
    </lineage>
</organism>